<protein>
    <submittedName>
        <fullName evidence="1">Uncharacterized protein</fullName>
    </submittedName>
</protein>
<reference evidence="1 2" key="1">
    <citation type="journal article" date="2013" name="Genome Biol. Evol.">
        <title>Genomes of Stigonematalean cyanobacteria (subsection V) and the evolution of oxygenic photosynthesis from prokaryotes to plastids.</title>
        <authorList>
            <person name="Dagan T."/>
            <person name="Roettger M."/>
            <person name="Stucken K."/>
            <person name="Landan G."/>
            <person name="Koch R."/>
            <person name="Major P."/>
            <person name="Gould S.B."/>
            <person name="Goremykin V.V."/>
            <person name="Rippka R."/>
            <person name="Tandeau de Marsac N."/>
            <person name="Gugger M."/>
            <person name="Lockhart P.J."/>
            <person name="Allen J.F."/>
            <person name="Brune I."/>
            <person name="Maus I."/>
            <person name="Puhler A."/>
            <person name="Martin W.F."/>
        </authorList>
    </citation>
    <scope>NUCLEOTIDE SEQUENCE [LARGE SCALE GENOMIC DNA]</scope>
    <source>
        <strain evidence="1 2">PCC 7110</strain>
    </source>
</reference>
<dbReference type="EMBL" id="ANNX02000077">
    <property type="protein sequence ID" value="KYC34673.1"/>
    <property type="molecule type" value="Genomic_DNA"/>
</dbReference>
<name>A0A139WQG4_9CYAN</name>
<dbReference type="OrthoDB" id="486498at2"/>
<keyword evidence="2" id="KW-1185">Reference proteome</keyword>
<evidence type="ECO:0000313" key="1">
    <source>
        <dbReference type="EMBL" id="KYC34673.1"/>
    </source>
</evidence>
<dbReference type="RefSeq" id="WP_017749977.1">
    <property type="nucleotide sequence ID" value="NZ_KQ976356.1"/>
</dbReference>
<sequence>MNPTEFNITKIELTPDGGWTLNILSRRVATITDPLGNRKTTYFGFDTKEQAEKFKDWLVQNKKCTSAIVRTTERLTTAWEVKAWGVPTSLILECTLKDLKESNNATVATESALR</sequence>
<dbReference type="AlphaFoldDB" id="A0A139WQG4"/>
<gene>
    <name evidence="1" type="ORF">WA1_50625</name>
</gene>
<comment type="caution">
    <text evidence="1">The sequence shown here is derived from an EMBL/GenBank/DDBJ whole genome shotgun (WGS) entry which is preliminary data.</text>
</comment>
<proteinExistence type="predicted"/>
<dbReference type="Proteomes" id="UP000076925">
    <property type="component" value="Unassembled WGS sequence"/>
</dbReference>
<organism evidence="1 2">
    <name type="scientific">Scytonema hofmannii PCC 7110</name>
    <dbReference type="NCBI Taxonomy" id="128403"/>
    <lineage>
        <taxon>Bacteria</taxon>
        <taxon>Bacillati</taxon>
        <taxon>Cyanobacteriota</taxon>
        <taxon>Cyanophyceae</taxon>
        <taxon>Nostocales</taxon>
        <taxon>Scytonemataceae</taxon>
        <taxon>Scytonema</taxon>
    </lineage>
</organism>
<evidence type="ECO:0000313" key="2">
    <source>
        <dbReference type="Proteomes" id="UP000076925"/>
    </source>
</evidence>
<accession>A0A139WQG4</accession>